<evidence type="ECO:0000313" key="3">
    <source>
        <dbReference type="EMBL" id="TKT71070.1"/>
    </source>
</evidence>
<dbReference type="EMBL" id="LBIA02000001">
    <property type="protein sequence ID" value="TKT71070.1"/>
    <property type="molecule type" value="Genomic_DNA"/>
</dbReference>
<dbReference type="Gene3D" id="3.30.300.130">
    <property type="entry name" value="Fe-S cluster assembly (FSCA)"/>
    <property type="match status" value="1"/>
</dbReference>
<feature type="domain" description="Scaffold protein Nfu/NifU N-terminal" evidence="2">
    <location>
        <begin position="3"/>
        <end position="88"/>
    </location>
</feature>
<dbReference type="InterPro" id="IPR035433">
    <property type="entry name" value="NFU1-like"/>
</dbReference>
<keyword evidence="4" id="KW-1185">Reference proteome</keyword>
<comment type="similarity">
    <text evidence="1">Belongs to the NifU family.</text>
</comment>
<dbReference type="SUPFAM" id="SSF110836">
    <property type="entry name" value="Hypothetical protein SAV1430"/>
    <property type="match status" value="1"/>
</dbReference>
<dbReference type="InterPro" id="IPR001075">
    <property type="entry name" value="NIF_FeS_clus_asmbl_NifU_C"/>
</dbReference>
<name>A0A4U6BL99_9BRAD</name>
<dbReference type="GO" id="GO:0005506">
    <property type="term" value="F:iron ion binding"/>
    <property type="evidence" value="ECO:0007669"/>
    <property type="project" value="InterPro"/>
</dbReference>
<dbReference type="OrthoDB" id="9796965at2"/>
<dbReference type="SMART" id="SM00932">
    <property type="entry name" value="Nfu_N"/>
    <property type="match status" value="1"/>
</dbReference>
<comment type="caution">
    <text evidence="3">The sequence shown here is derived from an EMBL/GenBank/DDBJ whole genome shotgun (WGS) entry which is preliminary data.</text>
</comment>
<dbReference type="SUPFAM" id="SSF117916">
    <property type="entry name" value="Fe-S cluster assembly (FSCA) domain-like"/>
    <property type="match status" value="1"/>
</dbReference>
<dbReference type="FunFam" id="3.30.300.130:FF:000001">
    <property type="entry name" value="NFU1 iron-sulfur cluster scaffold"/>
    <property type="match status" value="1"/>
</dbReference>
<dbReference type="Pfam" id="PF01106">
    <property type="entry name" value="NifU"/>
    <property type="match status" value="1"/>
</dbReference>
<evidence type="ECO:0000259" key="2">
    <source>
        <dbReference type="SMART" id="SM00932"/>
    </source>
</evidence>
<dbReference type="Proteomes" id="UP000034832">
    <property type="component" value="Unassembled WGS sequence"/>
</dbReference>
<protein>
    <submittedName>
        <fullName evidence="3">NifU family protein</fullName>
    </submittedName>
</protein>
<accession>A0A4U6BL99</accession>
<dbReference type="STRING" id="211460.YH63_12505"/>
<dbReference type="GO" id="GO:0051536">
    <property type="term" value="F:iron-sulfur cluster binding"/>
    <property type="evidence" value="ECO:0007669"/>
    <property type="project" value="InterPro"/>
</dbReference>
<reference evidence="3" key="1">
    <citation type="submission" date="2019-04" db="EMBL/GenBank/DDBJ databases">
        <title>Whole genome sequencing of cave bacteria.</title>
        <authorList>
            <person name="Gan H.M."/>
            <person name="Barton H."/>
            <person name="Savka M.A."/>
        </authorList>
    </citation>
    <scope>NUCLEOTIDE SEQUENCE [LARGE SCALE GENOMIC DNA]</scope>
    <source>
        <strain evidence="3">LC387</strain>
    </source>
</reference>
<gene>
    <name evidence="3" type="ORF">YH63_006425</name>
</gene>
<dbReference type="Gene3D" id="3.30.1370.70">
    <property type="entry name" value="Scaffold protein Nfu/NifU, N-terminal domain"/>
    <property type="match status" value="1"/>
</dbReference>
<organism evidence="3 4">
    <name type="scientific">Afipia massiliensis</name>
    <dbReference type="NCBI Taxonomy" id="211460"/>
    <lineage>
        <taxon>Bacteria</taxon>
        <taxon>Pseudomonadati</taxon>
        <taxon>Pseudomonadota</taxon>
        <taxon>Alphaproteobacteria</taxon>
        <taxon>Hyphomicrobiales</taxon>
        <taxon>Nitrobacteraceae</taxon>
        <taxon>Afipia</taxon>
    </lineage>
</organism>
<dbReference type="PIRSF" id="PIRSF036773">
    <property type="entry name" value="HIRIP5"/>
    <property type="match status" value="1"/>
</dbReference>
<dbReference type="InterPro" id="IPR036498">
    <property type="entry name" value="Nfu/NifU_N_sf"/>
</dbReference>
<dbReference type="InterPro" id="IPR014824">
    <property type="entry name" value="Nfu/NifU_N"/>
</dbReference>
<proteinExistence type="inferred from homology"/>
<evidence type="ECO:0000313" key="4">
    <source>
        <dbReference type="Proteomes" id="UP000034832"/>
    </source>
</evidence>
<dbReference type="FunFam" id="3.30.1370.70:FF:000001">
    <property type="entry name" value="NifU-like protein 4, mitochondrial"/>
    <property type="match status" value="1"/>
</dbReference>
<dbReference type="GO" id="GO:0016226">
    <property type="term" value="P:iron-sulfur cluster assembly"/>
    <property type="evidence" value="ECO:0007669"/>
    <property type="project" value="InterPro"/>
</dbReference>
<evidence type="ECO:0000256" key="1">
    <source>
        <dbReference type="ARBA" id="ARBA00006420"/>
    </source>
</evidence>
<dbReference type="Pfam" id="PF08712">
    <property type="entry name" value="Nfu_N"/>
    <property type="match status" value="1"/>
</dbReference>
<dbReference type="PANTHER" id="PTHR11178">
    <property type="entry name" value="IRON-SULFUR CLUSTER SCAFFOLD PROTEIN NFU-RELATED"/>
    <property type="match status" value="1"/>
</dbReference>
<dbReference type="AlphaFoldDB" id="A0A4U6BL99"/>
<dbReference type="InterPro" id="IPR034904">
    <property type="entry name" value="FSCA_dom_sf"/>
</dbReference>
<dbReference type="PANTHER" id="PTHR11178:SF1">
    <property type="entry name" value="NFU1 IRON-SULFUR CLUSTER SCAFFOLD HOMOLOG, MITOCHONDRIAL"/>
    <property type="match status" value="1"/>
</dbReference>
<dbReference type="RefSeq" id="WP_046828319.1">
    <property type="nucleotide sequence ID" value="NZ_LBIA02000001.1"/>
</dbReference>
<sequence>MFIQTEATPNPATLKFIPGRAVLDSGTMEFTDRDSATRSPLAERLFAVPGVTGVFYGSDFVTVTKDDSDWQHLKPAILGVIMEHYMSGAPLLADGQVADGDAPHAEEFFSEADTETVAVIKDLLETRIRPAVASDGGDITFRGFKDGIVYLDMKGSCAGCPSSTATLKHGIQNLLKHFIPDVVEVRPM</sequence>